<feature type="compositionally biased region" description="Pro residues" evidence="7">
    <location>
        <begin position="308"/>
        <end position="319"/>
    </location>
</feature>
<feature type="region of interest" description="Disordered" evidence="7">
    <location>
        <begin position="213"/>
        <end position="262"/>
    </location>
</feature>
<dbReference type="CDD" id="cd09455">
    <property type="entry name" value="LIM1_Enigma_like_1"/>
    <property type="match status" value="1"/>
</dbReference>
<evidence type="ECO:0000256" key="6">
    <source>
        <dbReference type="PROSITE-ProRule" id="PRU00125"/>
    </source>
</evidence>
<dbReference type="SMART" id="SM00735">
    <property type="entry name" value="ZM"/>
    <property type="match status" value="1"/>
</dbReference>
<dbReference type="InterPro" id="IPR006643">
    <property type="entry name" value="Zasp-like_motif"/>
</dbReference>
<dbReference type="GO" id="GO:0005912">
    <property type="term" value="C:adherens junction"/>
    <property type="evidence" value="ECO:0007669"/>
    <property type="project" value="TreeGrafter"/>
</dbReference>
<feature type="compositionally biased region" description="Pro residues" evidence="7">
    <location>
        <begin position="393"/>
        <end position="416"/>
    </location>
</feature>
<dbReference type="SUPFAM" id="SSF50156">
    <property type="entry name" value="PDZ domain-like"/>
    <property type="match status" value="1"/>
</dbReference>
<sequence length="635" mass="68097">MTSVLTLEAKLERTENSTPWGFRMQGGKDFSSPLTIQKVNPGSLAAKCGLQVGDIILKIGSTATDSLRHKDAQSNIIQSGNRLDLLLQRGGTGGYDRFNGPTINTNLSNNNNNSWAPPKFSPNGPPNQNFNSAPRPFGQASPAPKSNYETSLSSQTSNLSISSQPSQPKPAPDFKYAAEKYADRDDAPDPAKHQSKSFKFLANAMEEGRELNTALRPRQPSPSPKPPSFVASVSPASSYQPEPSHNAAVAPTPIGPGSKPGTVKAIVSQRYNNPIGLYSNENASTQLEGQSKFLIDKDNMSGNGPASPDLPLPPPPPPLESSEYDDQGRKRYVPSQTFMAVQEEVGLKTKDEEPGPAHSRTFKILQQQLKSGGPSPALSPAYKPAKSTFSPSPVSPMAPPPPVAKPWSPAPAPAPPVSNAVPRPFGSAAPPKPTGQGATRGNKGDATMNTAVPATGRIPVCSGCNMPIRGPFVTALGKCWCPDHFVCANPSCGIKLLDIGFVEEGGFLYCERDYAQHFAPHCDKCGQAVIGECVNAVQKSYHPTCFLCAQCNQPIGGTKFHIEDGKFYCEADWNAMFQTMCSGCEFPIEPGDRWVEAMSKNFHSECFNCSTCQVNLEGQQFCAKAGKPYCKKHAR</sequence>
<dbReference type="InterPro" id="IPR050604">
    <property type="entry name" value="PDZ-LIM_domain"/>
</dbReference>
<dbReference type="FunFam" id="2.10.110.10:FF:000010">
    <property type="entry name" value="PDZ and LIM domain protein 5"/>
    <property type="match status" value="1"/>
</dbReference>
<keyword evidence="3 6" id="KW-0479">Metal-binding</keyword>
<name>A0A433UAK6_ELYCH</name>
<dbReference type="GO" id="GO:0001725">
    <property type="term" value="C:stress fiber"/>
    <property type="evidence" value="ECO:0007669"/>
    <property type="project" value="TreeGrafter"/>
</dbReference>
<dbReference type="CDD" id="cd23068">
    <property type="entry name" value="PDZ_ZASP52-like"/>
    <property type="match status" value="1"/>
</dbReference>
<dbReference type="Gene3D" id="2.30.42.10">
    <property type="match status" value="1"/>
</dbReference>
<dbReference type="FunFam" id="2.30.42.10:FF:000055">
    <property type="entry name" value="PDZ and LIM domain protein 3"/>
    <property type="match status" value="1"/>
</dbReference>
<dbReference type="Gene3D" id="2.10.110.10">
    <property type="entry name" value="Cysteine Rich Protein"/>
    <property type="match status" value="3"/>
</dbReference>
<dbReference type="PANTHER" id="PTHR24214:SF38">
    <property type="entry name" value="PDZ AND LIM DOMAIN PROTEIN ZASP-RELATED"/>
    <property type="match status" value="1"/>
</dbReference>
<dbReference type="PROSITE" id="PS00478">
    <property type="entry name" value="LIM_DOMAIN_1"/>
    <property type="match status" value="1"/>
</dbReference>
<dbReference type="Pfam" id="PF00595">
    <property type="entry name" value="PDZ"/>
    <property type="match status" value="1"/>
</dbReference>
<dbReference type="SMART" id="SM00228">
    <property type="entry name" value="PDZ"/>
    <property type="match status" value="1"/>
</dbReference>
<evidence type="ECO:0000313" key="10">
    <source>
        <dbReference type="EMBL" id="RUS90831.1"/>
    </source>
</evidence>
<dbReference type="Proteomes" id="UP000271974">
    <property type="component" value="Unassembled WGS sequence"/>
</dbReference>
<dbReference type="AlphaFoldDB" id="A0A433UAK6"/>
<dbReference type="CDD" id="cd08368">
    <property type="entry name" value="LIM"/>
    <property type="match status" value="1"/>
</dbReference>
<comment type="subcellular location">
    <subcellularLocation>
        <location evidence="1">Cytoplasm</location>
    </subcellularLocation>
</comment>
<dbReference type="InterPro" id="IPR001781">
    <property type="entry name" value="Znf_LIM"/>
</dbReference>
<dbReference type="PROSITE" id="PS50106">
    <property type="entry name" value="PDZ"/>
    <property type="match status" value="1"/>
</dbReference>
<feature type="compositionally biased region" description="Low complexity" evidence="7">
    <location>
        <begin position="228"/>
        <end position="238"/>
    </location>
</feature>
<dbReference type="SUPFAM" id="SSF57716">
    <property type="entry name" value="Glucocorticoid receptor-like (DNA-binding domain)"/>
    <property type="match status" value="3"/>
</dbReference>
<dbReference type="EMBL" id="RQTK01000024">
    <property type="protein sequence ID" value="RUS90831.1"/>
    <property type="molecule type" value="Genomic_DNA"/>
</dbReference>
<dbReference type="FunFam" id="2.10.110.10:FF:000069">
    <property type="entry name" value="Uncharacterized protein, isoform Z"/>
    <property type="match status" value="1"/>
</dbReference>
<keyword evidence="2" id="KW-0963">Cytoplasm</keyword>
<feature type="compositionally biased region" description="Low complexity" evidence="7">
    <location>
        <begin position="150"/>
        <end position="166"/>
    </location>
</feature>
<dbReference type="PROSITE" id="PS50023">
    <property type="entry name" value="LIM_DOMAIN_2"/>
    <property type="match status" value="2"/>
</dbReference>
<evidence type="ECO:0000256" key="2">
    <source>
        <dbReference type="ARBA" id="ARBA00022490"/>
    </source>
</evidence>
<dbReference type="InterPro" id="IPR036034">
    <property type="entry name" value="PDZ_sf"/>
</dbReference>
<evidence type="ECO:0000259" key="9">
    <source>
        <dbReference type="PROSITE" id="PS50106"/>
    </source>
</evidence>
<evidence type="ECO:0000256" key="1">
    <source>
        <dbReference type="ARBA" id="ARBA00004496"/>
    </source>
</evidence>
<dbReference type="GO" id="GO:0030036">
    <property type="term" value="P:actin cytoskeleton organization"/>
    <property type="evidence" value="ECO:0007669"/>
    <property type="project" value="TreeGrafter"/>
</dbReference>
<dbReference type="GO" id="GO:0003779">
    <property type="term" value="F:actin binding"/>
    <property type="evidence" value="ECO:0007669"/>
    <property type="project" value="TreeGrafter"/>
</dbReference>
<evidence type="ECO:0000256" key="7">
    <source>
        <dbReference type="SAM" id="MobiDB-lite"/>
    </source>
</evidence>
<evidence type="ECO:0008006" key="12">
    <source>
        <dbReference type="Google" id="ProtNLM"/>
    </source>
</evidence>
<evidence type="ECO:0000259" key="8">
    <source>
        <dbReference type="PROSITE" id="PS50023"/>
    </source>
</evidence>
<reference evidence="10 11" key="1">
    <citation type="submission" date="2019-01" db="EMBL/GenBank/DDBJ databases">
        <title>A draft genome assembly of the solar-powered sea slug Elysia chlorotica.</title>
        <authorList>
            <person name="Cai H."/>
            <person name="Li Q."/>
            <person name="Fang X."/>
            <person name="Li J."/>
            <person name="Curtis N.E."/>
            <person name="Altenburger A."/>
            <person name="Shibata T."/>
            <person name="Feng M."/>
            <person name="Maeda T."/>
            <person name="Schwartz J.A."/>
            <person name="Shigenobu S."/>
            <person name="Lundholm N."/>
            <person name="Nishiyama T."/>
            <person name="Yang H."/>
            <person name="Hasebe M."/>
            <person name="Li S."/>
            <person name="Pierce S.K."/>
            <person name="Wang J."/>
        </authorList>
    </citation>
    <scope>NUCLEOTIDE SEQUENCE [LARGE SCALE GENOMIC DNA]</scope>
    <source>
        <strain evidence="10">EC2010</strain>
        <tissue evidence="10">Whole organism of an adult</tissue>
    </source>
</reference>
<comment type="caution">
    <text evidence="10">The sequence shown here is derived from an EMBL/GenBank/DDBJ whole genome shotgun (WGS) entry which is preliminary data.</text>
</comment>
<dbReference type="PANTHER" id="PTHR24214">
    <property type="entry name" value="PDZ AND LIM DOMAIN PROTEIN ZASP"/>
    <property type="match status" value="1"/>
</dbReference>
<feature type="region of interest" description="Disordered" evidence="7">
    <location>
        <begin position="369"/>
        <end position="449"/>
    </location>
</feature>
<feature type="domain" description="LIM zinc-binding" evidence="8">
    <location>
        <begin position="580"/>
        <end position="635"/>
    </location>
</feature>
<dbReference type="GO" id="GO:0030018">
    <property type="term" value="C:Z disc"/>
    <property type="evidence" value="ECO:0007669"/>
    <property type="project" value="TreeGrafter"/>
</dbReference>
<feature type="domain" description="LIM zinc-binding" evidence="8">
    <location>
        <begin position="520"/>
        <end position="579"/>
    </location>
</feature>
<proteinExistence type="predicted"/>
<keyword evidence="11" id="KW-1185">Reference proteome</keyword>
<dbReference type="InterPro" id="IPR031847">
    <property type="entry name" value="PDLI1-4/Zasp-like_mid"/>
</dbReference>
<accession>A0A433UAK6</accession>
<dbReference type="OrthoDB" id="5911912at2759"/>
<evidence type="ECO:0000256" key="4">
    <source>
        <dbReference type="ARBA" id="ARBA00022833"/>
    </source>
</evidence>
<dbReference type="GO" id="GO:0051371">
    <property type="term" value="F:muscle alpha-actinin binding"/>
    <property type="evidence" value="ECO:0007669"/>
    <property type="project" value="TreeGrafter"/>
</dbReference>
<dbReference type="SMART" id="SM00132">
    <property type="entry name" value="LIM"/>
    <property type="match status" value="3"/>
</dbReference>
<dbReference type="FunFam" id="2.10.110.10:FF:000020">
    <property type="entry name" value="PDZ and LIM domain protein 5"/>
    <property type="match status" value="1"/>
</dbReference>
<keyword evidence="4 6" id="KW-0862">Zinc</keyword>
<gene>
    <name evidence="10" type="ORF">EGW08_001450</name>
</gene>
<evidence type="ECO:0000256" key="5">
    <source>
        <dbReference type="ARBA" id="ARBA00023038"/>
    </source>
</evidence>
<evidence type="ECO:0000256" key="3">
    <source>
        <dbReference type="ARBA" id="ARBA00022723"/>
    </source>
</evidence>
<keyword evidence="5 6" id="KW-0440">LIM domain</keyword>
<dbReference type="Pfam" id="PF00412">
    <property type="entry name" value="LIM"/>
    <property type="match status" value="3"/>
</dbReference>
<dbReference type="InterPro" id="IPR001478">
    <property type="entry name" value="PDZ"/>
</dbReference>
<feature type="compositionally biased region" description="Low complexity" evidence="7">
    <location>
        <begin position="104"/>
        <end position="114"/>
    </location>
</feature>
<evidence type="ECO:0000313" key="11">
    <source>
        <dbReference type="Proteomes" id="UP000271974"/>
    </source>
</evidence>
<organism evidence="10 11">
    <name type="scientific">Elysia chlorotica</name>
    <name type="common">Eastern emerald elysia</name>
    <name type="synonym">Sea slug</name>
    <dbReference type="NCBI Taxonomy" id="188477"/>
    <lineage>
        <taxon>Eukaryota</taxon>
        <taxon>Metazoa</taxon>
        <taxon>Spiralia</taxon>
        <taxon>Lophotrochozoa</taxon>
        <taxon>Mollusca</taxon>
        <taxon>Gastropoda</taxon>
        <taxon>Heterobranchia</taxon>
        <taxon>Euthyneura</taxon>
        <taxon>Panpulmonata</taxon>
        <taxon>Sacoglossa</taxon>
        <taxon>Placobranchoidea</taxon>
        <taxon>Plakobranchidae</taxon>
        <taxon>Elysia</taxon>
    </lineage>
</organism>
<dbReference type="STRING" id="188477.A0A433UAK6"/>
<dbReference type="GO" id="GO:0031941">
    <property type="term" value="C:filamentous actin"/>
    <property type="evidence" value="ECO:0007669"/>
    <property type="project" value="TreeGrafter"/>
</dbReference>
<dbReference type="GO" id="GO:0061061">
    <property type="term" value="P:muscle structure development"/>
    <property type="evidence" value="ECO:0007669"/>
    <property type="project" value="TreeGrafter"/>
</dbReference>
<dbReference type="GO" id="GO:0046872">
    <property type="term" value="F:metal ion binding"/>
    <property type="evidence" value="ECO:0007669"/>
    <property type="project" value="UniProtKB-KW"/>
</dbReference>
<protein>
    <recommendedName>
        <fullName evidence="12">PDZ and LIM domain protein Zasp</fullName>
    </recommendedName>
</protein>
<feature type="domain" description="PDZ" evidence="9">
    <location>
        <begin position="8"/>
        <end position="91"/>
    </location>
</feature>
<feature type="region of interest" description="Disordered" evidence="7">
    <location>
        <begin position="97"/>
        <end position="173"/>
    </location>
</feature>
<dbReference type="Pfam" id="PF15936">
    <property type="entry name" value="DUF4749"/>
    <property type="match status" value="1"/>
</dbReference>
<feature type="region of interest" description="Disordered" evidence="7">
    <location>
        <begin position="295"/>
        <end position="331"/>
    </location>
</feature>